<accession>A0A8H3TX16</accession>
<feature type="transmembrane region" description="Helical" evidence="2">
    <location>
        <begin position="36"/>
        <end position="57"/>
    </location>
</feature>
<dbReference type="AlphaFoldDB" id="A0A8H3TX16"/>
<evidence type="ECO:0000313" key="3">
    <source>
        <dbReference type="EMBL" id="GHJ88380.1"/>
    </source>
</evidence>
<keyword evidence="2" id="KW-0472">Membrane</keyword>
<gene>
    <name evidence="3" type="ORF">NliqN6_4782</name>
</gene>
<dbReference type="Proteomes" id="UP000620104">
    <property type="component" value="Unassembled WGS sequence"/>
</dbReference>
<sequence>MFPCHTRVNEKDGVLYNSEGEVCTTWESFSDQTRGLLIGGIVIVAVTLLGLGMMGVVRYVRRRNRRLAGPMEVPQRPMATMAQRGYIQHRSSKSMASISSEASYRYMHRYRSNSVSSGSNQTPSPSPLRQAPFIRPFSGGYEERDLESQQPMSTDVTGYGPVTSLTYGDHARTQPEHSAYPSMMQPYGSREDTEYLKEMSRRGSMLDAGHGKV</sequence>
<proteinExistence type="predicted"/>
<comment type="caution">
    <text evidence="3">The sequence shown here is derived from an EMBL/GenBank/DDBJ whole genome shotgun (WGS) entry which is preliminary data.</text>
</comment>
<organism evidence="3 4">
    <name type="scientific">Naganishia liquefaciens</name>
    <dbReference type="NCBI Taxonomy" id="104408"/>
    <lineage>
        <taxon>Eukaryota</taxon>
        <taxon>Fungi</taxon>
        <taxon>Dikarya</taxon>
        <taxon>Basidiomycota</taxon>
        <taxon>Agaricomycotina</taxon>
        <taxon>Tremellomycetes</taxon>
        <taxon>Filobasidiales</taxon>
        <taxon>Filobasidiaceae</taxon>
        <taxon>Naganishia</taxon>
    </lineage>
</organism>
<keyword evidence="4" id="KW-1185">Reference proteome</keyword>
<feature type="compositionally biased region" description="Polar residues" evidence="1">
    <location>
        <begin position="112"/>
        <end position="123"/>
    </location>
</feature>
<name>A0A8H3TX16_9TREE</name>
<keyword evidence="2" id="KW-0812">Transmembrane</keyword>
<evidence type="ECO:0000256" key="2">
    <source>
        <dbReference type="SAM" id="Phobius"/>
    </source>
</evidence>
<reference evidence="3" key="1">
    <citation type="submission" date="2020-07" db="EMBL/GenBank/DDBJ databases">
        <title>Draft Genome Sequence of a Deep-Sea Yeast, Naganishia (Cryptococcus) liquefaciens strain N6.</title>
        <authorList>
            <person name="Han Y.W."/>
            <person name="Kajitani R."/>
            <person name="Morimoto H."/>
            <person name="Parhat M."/>
            <person name="Tsubouchi H."/>
            <person name="Bakenova O."/>
            <person name="Ogata M."/>
            <person name="Argunhan B."/>
            <person name="Aoki R."/>
            <person name="Kajiwara S."/>
            <person name="Itoh T."/>
            <person name="Iwasaki H."/>
        </authorList>
    </citation>
    <scope>NUCLEOTIDE SEQUENCE</scope>
    <source>
        <strain evidence="3">N6</strain>
    </source>
</reference>
<dbReference type="OrthoDB" id="10551760at2759"/>
<protein>
    <submittedName>
        <fullName evidence="3">Uncharacterized protein</fullName>
    </submittedName>
</protein>
<evidence type="ECO:0000313" key="4">
    <source>
        <dbReference type="Proteomes" id="UP000620104"/>
    </source>
</evidence>
<dbReference type="EMBL" id="BLZA01000030">
    <property type="protein sequence ID" value="GHJ88380.1"/>
    <property type="molecule type" value="Genomic_DNA"/>
</dbReference>
<feature type="region of interest" description="Disordered" evidence="1">
    <location>
        <begin position="112"/>
        <end position="138"/>
    </location>
</feature>
<evidence type="ECO:0000256" key="1">
    <source>
        <dbReference type="SAM" id="MobiDB-lite"/>
    </source>
</evidence>
<keyword evidence="2" id="KW-1133">Transmembrane helix</keyword>